<dbReference type="AlphaFoldDB" id="A0A853EMX4"/>
<reference evidence="3 4" key="1">
    <citation type="submission" date="2020-07" db="EMBL/GenBank/DDBJ databases">
        <title>MOT database genomes.</title>
        <authorList>
            <person name="Joseph S."/>
            <person name="Aduse-Opoku J."/>
            <person name="Hashim A."/>
            <person name="Wade W."/>
            <person name="Curtis M."/>
        </authorList>
    </citation>
    <scope>NUCLEOTIDE SEQUENCE [LARGE SCALE GENOMIC DNA]</scope>
    <source>
        <strain evidence="3 4">WMus004</strain>
    </source>
</reference>
<evidence type="ECO:0000256" key="2">
    <source>
        <dbReference type="SAM" id="Phobius"/>
    </source>
</evidence>
<keyword evidence="2" id="KW-0812">Transmembrane</keyword>
<dbReference type="EMBL" id="JACBXV010000156">
    <property type="protein sequence ID" value="NYS69850.1"/>
    <property type="molecule type" value="Genomic_DNA"/>
</dbReference>
<evidence type="ECO:0000256" key="1">
    <source>
        <dbReference type="SAM" id="MobiDB-lite"/>
    </source>
</evidence>
<proteinExistence type="predicted"/>
<evidence type="ECO:0000313" key="3">
    <source>
        <dbReference type="EMBL" id="NYS69850.1"/>
    </source>
</evidence>
<sequence length="219" mass="22787">MRSVSGARNRIALALAGLLALLVAAWLAAAHLDLSASWTQGRAILAPAGARLKDLAASGEPWIAPTAAAASVLVALAGIALLLAQIPRRARTSPLRLTGHDGTLLATLDPQVMGRALSERAEEIPGVTSCSVWVAGSSRSTWLQATARIAQDAEVAWTVSDLRRRLAEDAATALGQAPHQVDVLIRPHRTTVSRSITGARGAGRQATAAQARPSRDVVT</sequence>
<organism evidence="3 4">
    <name type="scientific">Actinomyces bowdenii</name>
    <dbReference type="NCBI Taxonomy" id="131109"/>
    <lineage>
        <taxon>Bacteria</taxon>
        <taxon>Bacillati</taxon>
        <taxon>Actinomycetota</taxon>
        <taxon>Actinomycetes</taxon>
        <taxon>Actinomycetales</taxon>
        <taxon>Actinomycetaceae</taxon>
        <taxon>Actinomyces</taxon>
    </lineage>
</organism>
<keyword evidence="2" id="KW-0472">Membrane</keyword>
<keyword evidence="2" id="KW-1133">Transmembrane helix</keyword>
<comment type="caution">
    <text evidence="3">The sequence shown here is derived from an EMBL/GenBank/DDBJ whole genome shotgun (WGS) entry which is preliminary data.</text>
</comment>
<dbReference type="Proteomes" id="UP000572528">
    <property type="component" value="Unassembled WGS sequence"/>
</dbReference>
<feature type="region of interest" description="Disordered" evidence="1">
    <location>
        <begin position="197"/>
        <end position="219"/>
    </location>
</feature>
<gene>
    <name evidence="3" type="ORF">HZZ05_10070</name>
</gene>
<protein>
    <recommendedName>
        <fullName evidence="5">Alkaline shock response membrane anchor protein AmaP</fullName>
    </recommendedName>
</protein>
<evidence type="ECO:0008006" key="5">
    <source>
        <dbReference type="Google" id="ProtNLM"/>
    </source>
</evidence>
<feature type="transmembrane region" description="Helical" evidence="2">
    <location>
        <begin position="62"/>
        <end position="84"/>
    </location>
</feature>
<evidence type="ECO:0000313" key="4">
    <source>
        <dbReference type="Proteomes" id="UP000572528"/>
    </source>
</evidence>
<accession>A0A853EMX4</accession>
<feature type="compositionally biased region" description="Low complexity" evidence="1">
    <location>
        <begin position="197"/>
        <end position="212"/>
    </location>
</feature>
<dbReference type="RefSeq" id="WP_179901109.1">
    <property type="nucleotide sequence ID" value="NZ_JACBXV010000156.1"/>
</dbReference>
<name>A0A853EMX4_9ACTO</name>